<dbReference type="SUPFAM" id="SSF52172">
    <property type="entry name" value="CheY-like"/>
    <property type="match status" value="1"/>
</dbReference>
<dbReference type="PRINTS" id="PR00038">
    <property type="entry name" value="HTHLUXR"/>
</dbReference>
<keyword evidence="2" id="KW-0597">Phosphoprotein</keyword>
<feature type="modified residue" description="4-aspartylphosphate" evidence="2">
    <location>
        <position position="62"/>
    </location>
</feature>
<dbReference type="PROSITE" id="PS00622">
    <property type="entry name" value="HTH_LUXR_1"/>
    <property type="match status" value="1"/>
</dbReference>
<dbReference type="InterPro" id="IPR016032">
    <property type="entry name" value="Sig_transdc_resp-reg_C-effctor"/>
</dbReference>
<dbReference type="SMART" id="SM00421">
    <property type="entry name" value="HTH_LUXR"/>
    <property type="match status" value="1"/>
</dbReference>
<feature type="domain" description="Response regulatory" evidence="4">
    <location>
        <begin position="11"/>
        <end position="127"/>
    </location>
</feature>
<evidence type="ECO:0000256" key="1">
    <source>
        <dbReference type="ARBA" id="ARBA00023125"/>
    </source>
</evidence>
<evidence type="ECO:0000313" key="6">
    <source>
        <dbReference type="Proteomes" id="UP001055167"/>
    </source>
</evidence>
<dbReference type="Pfam" id="PF00072">
    <property type="entry name" value="Response_reg"/>
    <property type="match status" value="1"/>
</dbReference>
<dbReference type="Proteomes" id="UP001055167">
    <property type="component" value="Unassembled WGS sequence"/>
</dbReference>
<dbReference type="SUPFAM" id="SSF46894">
    <property type="entry name" value="C-terminal effector domain of the bipartite response regulators"/>
    <property type="match status" value="1"/>
</dbReference>
<dbReference type="InterPro" id="IPR011006">
    <property type="entry name" value="CheY-like_superfamily"/>
</dbReference>
<organism evidence="5 6">
    <name type="scientific">Methylobacterium crusticola</name>
    <dbReference type="NCBI Taxonomy" id="1697972"/>
    <lineage>
        <taxon>Bacteria</taxon>
        <taxon>Pseudomonadati</taxon>
        <taxon>Pseudomonadota</taxon>
        <taxon>Alphaproteobacteria</taxon>
        <taxon>Hyphomicrobiales</taxon>
        <taxon>Methylobacteriaceae</taxon>
        <taxon>Methylobacterium</taxon>
    </lineage>
</organism>
<dbReference type="Gene3D" id="3.40.50.2300">
    <property type="match status" value="1"/>
</dbReference>
<dbReference type="CDD" id="cd06170">
    <property type="entry name" value="LuxR_C_like"/>
    <property type="match status" value="1"/>
</dbReference>
<dbReference type="InterPro" id="IPR039420">
    <property type="entry name" value="WalR-like"/>
</dbReference>
<keyword evidence="1" id="KW-0238">DNA-binding</keyword>
<evidence type="ECO:0000256" key="2">
    <source>
        <dbReference type="PROSITE-ProRule" id="PRU00169"/>
    </source>
</evidence>
<sequence length="228" mass="24635">MTDGSVQKGIQVLLAGDQNLILEALECLLSRHDDMHVVGRGTSRCDVMHLVATAPCDLFLYDSSLSETTATDFLQFVRQEGLPIPVVVVSAFSTHHSIHRALVAGARGYVLKRASSRTLVHAIRSVHAGGVYLDADLGETLAGALGAVGLGAAAAGAMADRPLAPREEEVLRFIALGFTAKEIADRLGINERSVETYKRRASEKLGVRTRAEIVEYGMMKGWFKLFES</sequence>
<evidence type="ECO:0000259" key="3">
    <source>
        <dbReference type="PROSITE" id="PS50043"/>
    </source>
</evidence>
<dbReference type="PANTHER" id="PTHR43214">
    <property type="entry name" value="TWO-COMPONENT RESPONSE REGULATOR"/>
    <property type="match status" value="1"/>
</dbReference>
<dbReference type="PROSITE" id="PS50043">
    <property type="entry name" value="HTH_LUXR_2"/>
    <property type="match status" value="1"/>
</dbReference>
<keyword evidence="6" id="KW-1185">Reference proteome</keyword>
<dbReference type="PANTHER" id="PTHR43214:SF42">
    <property type="entry name" value="TRANSCRIPTIONAL REGULATORY PROTEIN DESR"/>
    <property type="match status" value="1"/>
</dbReference>
<dbReference type="EMBL" id="BPQH01000021">
    <property type="protein sequence ID" value="GJD52645.1"/>
    <property type="molecule type" value="Genomic_DNA"/>
</dbReference>
<reference evidence="5" key="1">
    <citation type="journal article" date="2021" name="Front. Microbiol.">
        <title>Comprehensive Comparative Genomics and Phenotyping of Methylobacterium Species.</title>
        <authorList>
            <person name="Alessa O."/>
            <person name="Ogura Y."/>
            <person name="Fujitani Y."/>
            <person name="Takami H."/>
            <person name="Hayashi T."/>
            <person name="Sahin N."/>
            <person name="Tani A."/>
        </authorList>
    </citation>
    <scope>NUCLEOTIDE SEQUENCE</scope>
    <source>
        <strain evidence="5">KCTC 52305</strain>
    </source>
</reference>
<dbReference type="Pfam" id="PF00196">
    <property type="entry name" value="GerE"/>
    <property type="match status" value="1"/>
</dbReference>
<protein>
    <submittedName>
        <fullName evidence="5">Transcriptional regulatory protein DesR</fullName>
    </submittedName>
</protein>
<name>A0ABQ4R6V0_9HYPH</name>
<dbReference type="InterPro" id="IPR001789">
    <property type="entry name" value="Sig_transdc_resp-reg_receiver"/>
</dbReference>
<proteinExistence type="predicted"/>
<dbReference type="SMART" id="SM00448">
    <property type="entry name" value="REC"/>
    <property type="match status" value="1"/>
</dbReference>
<gene>
    <name evidence="5" type="primary">desR</name>
    <name evidence="5" type="ORF">OPKNFCMD_5411</name>
</gene>
<evidence type="ECO:0000259" key="4">
    <source>
        <dbReference type="PROSITE" id="PS50110"/>
    </source>
</evidence>
<reference evidence="5" key="2">
    <citation type="submission" date="2021-08" db="EMBL/GenBank/DDBJ databases">
        <authorList>
            <person name="Tani A."/>
            <person name="Ola A."/>
            <person name="Ogura Y."/>
            <person name="Katsura K."/>
            <person name="Hayashi T."/>
        </authorList>
    </citation>
    <scope>NUCLEOTIDE SEQUENCE</scope>
    <source>
        <strain evidence="5">KCTC 52305</strain>
    </source>
</reference>
<evidence type="ECO:0000313" key="5">
    <source>
        <dbReference type="EMBL" id="GJD52645.1"/>
    </source>
</evidence>
<dbReference type="PROSITE" id="PS50110">
    <property type="entry name" value="RESPONSE_REGULATORY"/>
    <property type="match status" value="1"/>
</dbReference>
<comment type="caution">
    <text evidence="5">The sequence shown here is derived from an EMBL/GenBank/DDBJ whole genome shotgun (WGS) entry which is preliminary data.</text>
</comment>
<accession>A0ABQ4R6V0</accession>
<dbReference type="InterPro" id="IPR000792">
    <property type="entry name" value="Tscrpt_reg_LuxR_C"/>
</dbReference>
<feature type="domain" description="HTH luxR-type" evidence="3">
    <location>
        <begin position="156"/>
        <end position="221"/>
    </location>
</feature>